<keyword evidence="6 9" id="KW-1133">Transmembrane helix</keyword>
<evidence type="ECO:0000256" key="2">
    <source>
        <dbReference type="ARBA" id="ARBA00022448"/>
    </source>
</evidence>
<evidence type="ECO:0000256" key="1">
    <source>
        <dbReference type="ARBA" id="ARBA00004429"/>
    </source>
</evidence>
<keyword evidence="2 9" id="KW-0813">Transport</keyword>
<proteinExistence type="inferred from homology"/>
<dbReference type="Proteomes" id="UP000548632">
    <property type="component" value="Unassembled WGS sequence"/>
</dbReference>
<keyword evidence="3" id="KW-1003">Cell membrane</keyword>
<dbReference type="PANTHER" id="PTHR35011">
    <property type="entry name" value="2,3-DIKETO-L-GULONATE TRAP TRANSPORTER SMALL PERMEASE PROTEIN YIAM"/>
    <property type="match status" value="1"/>
</dbReference>
<dbReference type="GO" id="GO:0005886">
    <property type="term" value="C:plasma membrane"/>
    <property type="evidence" value="ECO:0007669"/>
    <property type="project" value="UniProtKB-SubCell"/>
</dbReference>
<feature type="transmembrane region" description="Helical" evidence="9">
    <location>
        <begin position="91"/>
        <end position="114"/>
    </location>
</feature>
<dbReference type="InterPro" id="IPR007387">
    <property type="entry name" value="TRAP_DctQ"/>
</dbReference>
<keyword evidence="5 9" id="KW-0812">Transmembrane</keyword>
<comment type="subunit">
    <text evidence="9">The complex comprises the extracytoplasmic solute receptor protein and the two transmembrane proteins.</text>
</comment>
<protein>
    <recommendedName>
        <fullName evidence="9">TRAP transporter small permease protein</fullName>
    </recommendedName>
</protein>
<evidence type="ECO:0000256" key="6">
    <source>
        <dbReference type="ARBA" id="ARBA00022989"/>
    </source>
</evidence>
<evidence type="ECO:0000256" key="9">
    <source>
        <dbReference type="RuleBase" id="RU369079"/>
    </source>
</evidence>
<feature type="transmembrane region" description="Helical" evidence="9">
    <location>
        <begin position="49"/>
        <end position="70"/>
    </location>
</feature>
<dbReference type="GO" id="GO:0022857">
    <property type="term" value="F:transmembrane transporter activity"/>
    <property type="evidence" value="ECO:0007669"/>
    <property type="project" value="UniProtKB-UniRule"/>
</dbReference>
<reference evidence="11 12" key="1">
    <citation type="journal article" date="2020" name="Arch. Microbiol.">
        <title>The genome sequence of the giant phototrophic gammaproteobacterium Thiospirillum jenense gives insight into its physiological properties and phylogenetic relationships.</title>
        <authorList>
            <person name="Imhoff J.F."/>
            <person name="Meyer T.E."/>
            <person name="Kyndt J.A."/>
        </authorList>
    </citation>
    <scope>NUCLEOTIDE SEQUENCE [LARGE SCALE GENOMIC DNA]</scope>
    <source>
        <strain evidence="11 12">DSM 216</strain>
    </source>
</reference>
<dbReference type="InterPro" id="IPR055348">
    <property type="entry name" value="DctQ"/>
</dbReference>
<evidence type="ECO:0000256" key="7">
    <source>
        <dbReference type="ARBA" id="ARBA00023136"/>
    </source>
</evidence>
<dbReference type="Pfam" id="PF04290">
    <property type="entry name" value="DctQ"/>
    <property type="match status" value="1"/>
</dbReference>
<evidence type="ECO:0000313" key="11">
    <source>
        <dbReference type="EMBL" id="MBB1126259.1"/>
    </source>
</evidence>
<comment type="caution">
    <text evidence="11">The sequence shown here is derived from an EMBL/GenBank/DDBJ whole genome shotgun (WGS) entry which is preliminary data.</text>
</comment>
<sequence length="184" mass="20554">MTMLLKMAARIDRFNQILGQMTVWLVLLCVVLSALTATLRYLFDWGSNAMIEAQWFAFGLIFLFCAPWTLQQQGHVRVDILYTALPPRGRIIVDLIGSLFFLLPVCGLVIVNAWDYFFISFQQHELSMNPGGLLWWPMKLAILLGFIFLAAQGIAEIIKGIAILMGQSPSPIVKSTAAPIVGDH</sequence>
<evidence type="ECO:0000256" key="8">
    <source>
        <dbReference type="ARBA" id="ARBA00038436"/>
    </source>
</evidence>
<evidence type="ECO:0000259" key="10">
    <source>
        <dbReference type="Pfam" id="PF04290"/>
    </source>
</evidence>
<evidence type="ECO:0000256" key="5">
    <source>
        <dbReference type="ARBA" id="ARBA00022692"/>
    </source>
</evidence>
<comment type="similarity">
    <text evidence="8 9">Belongs to the TRAP transporter small permease family.</text>
</comment>
<comment type="function">
    <text evidence="9">Part of the tripartite ATP-independent periplasmic (TRAP) transport system.</text>
</comment>
<feature type="transmembrane region" description="Helical" evidence="9">
    <location>
        <begin position="21"/>
        <end position="43"/>
    </location>
</feature>
<keyword evidence="4 9" id="KW-0997">Cell inner membrane</keyword>
<accession>A0A839HHF5</accession>
<feature type="transmembrane region" description="Helical" evidence="9">
    <location>
        <begin position="134"/>
        <end position="155"/>
    </location>
</feature>
<feature type="domain" description="Tripartite ATP-independent periplasmic transporters DctQ component" evidence="10">
    <location>
        <begin position="35"/>
        <end position="160"/>
    </location>
</feature>
<name>A0A839HHF5_9GAMM</name>
<comment type="subcellular location">
    <subcellularLocation>
        <location evidence="1 9">Cell inner membrane</location>
        <topology evidence="1 9">Multi-pass membrane protein</topology>
    </subcellularLocation>
</comment>
<organism evidence="11 12">
    <name type="scientific">Thiospirillum jenense</name>
    <dbReference type="NCBI Taxonomy" id="1653858"/>
    <lineage>
        <taxon>Bacteria</taxon>
        <taxon>Pseudomonadati</taxon>
        <taxon>Pseudomonadota</taxon>
        <taxon>Gammaproteobacteria</taxon>
        <taxon>Chromatiales</taxon>
        <taxon>Chromatiaceae</taxon>
        <taxon>Thiospirillum</taxon>
    </lineage>
</organism>
<evidence type="ECO:0000313" key="12">
    <source>
        <dbReference type="Proteomes" id="UP000548632"/>
    </source>
</evidence>
<keyword evidence="7 9" id="KW-0472">Membrane</keyword>
<gene>
    <name evidence="11" type="ORF">HUK38_08445</name>
</gene>
<dbReference type="PANTHER" id="PTHR35011:SF4">
    <property type="entry name" value="SLL1102 PROTEIN"/>
    <property type="match status" value="1"/>
</dbReference>
<dbReference type="AlphaFoldDB" id="A0A839HHF5"/>
<dbReference type="EMBL" id="JABVCQ010000016">
    <property type="protein sequence ID" value="MBB1126259.1"/>
    <property type="molecule type" value="Genomic_DNA"/>
</dbReference>
<keyword evidence="12" id="KW-1185">Reference proteome</keyword>
<evidence type="ECO:0000256" key="3">
    <source>
        <dbReference type="ARBA" id="ARBA00022475"/>
    </source>
</evidence>
<evidence type="ECO:0000256" key="4">
    <source>
        <dbReference type="ARBA" id="ARBA00022519"/>
    </source>
</evidence>